<protein>
    <submittedName>
        <fullName evidence="1">Uncharacterized protein</fullName>
    </submittedName>
</protein>
<reference evidence="1" key="2">
    <citation type="submission" date="2023-06" db="EMBL/GenBank/DDBJ databases">
        <authorList>
            <consortium name="Lawrence Berkeley National Laboratory"/>
            <person name="Mondo S.J."/>
            <person name="Hensen N."/>
            <person name="Bonometti L."/>
            <person name="Westerberg I."/>
            <person name="Brannstrom I.O."/>
            <person name="Guillou S."/>
            <person name="Cros-Aarteil S."/>
            <person name="Calhoun S."/>
            <person name="Haridas S."/>
            <person name="Kuo A."/>
            <person name="Pangilinan J."/>
            <person name="Riley R."/>
            <person name="Labutti K."/>
            <person name="Andreopoulos B."/>
            <person name="Lipzen A."/>
            <person name="Chen C."/>
            <person name="Yanf M."/>
            <person name="Daum C."/>
            <person name="Ng V."/>
            <person name="Clum A."/>
            <person name="Steindorff A."/>
            <person name="Ohm R."/>
            <person name="Martin F."/>
            <person name="Silar P."/>
            <person name="Natvig D."/>
            <person name="Lalanne C."/>
            <person name="Gautier V."/>
            <person name="Ament-Velasquez S.L."/>
            <person name="Kruys A."/>
            <person name="Hutchinson M.I."/>
            <person name="Powell A.J."/>
            <person name="Barry K."/>
            <person name="Miller A.N."/>
            <person name="Grigoriev I.V."/>
            <person name="Debuchy R."/>
            <person name="Gladieux P."/>
            <person name="Thoren M.H."/>
            <person name="Johannesson H."/>
        </authorList>
    </citation>
    <scope>NUCLEOTIDE SEQUENCE</scope>
    <source>
        <strain evidence="1">CBS 333.67</strain>
    </source>
</reference>
<reference evidence="1" key="1">
    <citation type="journal article" date="2023" name="Mol. Phylogenet. Evol.">
        <title>Genome-scale phylogeny and comparative genomics of the fungal order Sordariales.</title>
        <authorList>
            <person name="Hensen N."/>
            <person name="Bonometti L."/>
            <person name="Westerberg I."/>
            <person name="Brannstrom I.O."/>
            <person name="Guillou S."/>
            <person name="Cros-Aarteil S."/>
            <person name="Calhoun S."/>
            <person name="Haridas S."/>
            <person name="Kuo A."/>
            <person name="Mondo S."/>
            <person name="Pangilinan J."/>
            <person name="Riley R."/>
            <person name="LaButti K."/>
            <person name="Andreopoulos B."/>
            <person name="Lipzen A."/>
            <person name="Chen C."/>
            <person name="Yan M."/>
            <person name="Daum C."/>
            <person name="Ng V."/>
            <person name="Clum A."/>
            <person name="Steindorff A."/>
            <person name="Ohm R.A."/>
            <person name="Martin F."/>
            <person name="Silar P."/>
            <person name="Natvig D.O."/>
            <person name="Lalanne C."/>
            <person name="Gautier V."/>
            <person name="Ament-Velasquez S.L."/>
            <person name="Kruys A."/>
            <person name="Hutchinson M.I."/>
            <person name="Powell A.J."/>
            <person name="Barry K."/>
            <person name="Miller A.N."/>
            <person name="Grigoriev I.V."/>
            <person name="Debuchy R."/>
            <person name="Gladieux P."/>
            <person name="Hiltunen Thoren M."/>
            <person name="Johannesson H."/>
        </authorList>
    </citation>
    <scope>NUCLEOTIDE SEQUENCE</scope>
    <source>
        <strain evidence="1">CBS 333.67</strain>
    </source>
</reference>
<name>A0AAJ0GQ19_9PEZI</name>
<dbReference type="Proteomes" id="UP001273166">
    <property type="component" value="Unassembled WGS sequence"/>
</dbReference>
<keyword evidence="2" id="KW-1185">Reference proteome</keyword>
<accession>A0AAJ0GQ19</accession>
<dbReference type="RefSeq" id="XP_062719797.1">
    <property type="nucleotide sequence ID" value="XM_062862891.1"/>
</dbReference>
<sequence length="129" mass="14059">MTAQLFTSLMSNSTVLTTARVDADAVVVPIPIQYQHGRHGQSGKGAWGPLCCHHASFRLMSDASFMARFCFSNQGCFSGPFLLISLILRFSFLPILSTNGIGTVSQSSQSVSKAWAWHGMAWHIHSRTG</sequence>
<evidence type="ECO:0000313" key="1">
    <source>
        <dbReference type="EMBL" id="KAK3304017.1"/>
    </source>
</evidence>
<dbReference type="AlphaFoldDB" id="A0AAJ0GQ19"/>
<evidence type="ECO:0000313" key="2">
    <source>
        <dbReference type="Proteomes" id="UP001273166"/>
    </source>
</evidence>
<dbReference type="EMBL" id="JAUDZG010000005">
    <property type="protein sequence ID" value="KAK3304017.1"/>
    <property type="molecule type" value="Genomic_DNA"/>
</dbReference>
<dbReference type="GeneID" id="87881720"/>
<comment type="caution">
    <text evidence="1">The sequence shown here is derived from an EMBL/GenBank/DDBJ whole genome shotgun (WGS) entry which is preliminary data.</text>
</comment>
<gene>
    <name evidence="1" type="ORF">B0T15DRAFT_226838</name>
</gene>
<organism evidence="1 2">
    <name type="scientific">Chaetomium strumarium</name>
    <dbReference type="NCBI Taxonomy" id="1170767"/>
    <lineage>
        <taxon>Eukaryota</taxon>
        <taxon>Fungi</taxon>
        <taxon>Dikarya</taxon>
        <taxon>Ascomycota</taxon>
        <taxon>Pezizomycotina</taxon>
        <taxon>Sordariomycetes</taxon>
        <taxon>Sordariomycetidae</taxon>
        <taxon>Sordariales</taxon>
        <taxon>Chaetomiaceae</taxon>
        <taxon>Chaetomium</taxon>
    </lineage>
</organism>
<proteinExistence type="predicted"/>